<comment type="subcellular location">
    <subcellularLocation>
        <location evidence="5">Cell membrane</location>
        <topology evidence="5">Multi-pass membrane protein</topology>
    </subcellularLocation>
    <subcellularLocation>
        <location evidence="1">Membrane</location>
        <topology evidence="1">Multi-pass membrane protein</topology>
    </subcellularLocation>
</comment>
<evidence type="ECO:0000256" key="4">
    <source>
        <dbReference type="ARBA" id="ARBA00023136"/>
    </source>
</evidence>
<evidence type="ECO:0000256" key="3">
    <source>
        <dbReference type="ARBA" id="ARBA00022989"/>
    </source>
</evidence>
<evidence type="ECO:0000256" key="1">
    <source>
        <dbReference type="ARBA" id="ARBA00004141"/>
    </source>
</evidence>
<dbReference type="PROSITE" id="PS50928">
    <property type="entry name" value="ABC_TM1"/>
    <property type="match status" value="1"/>
</dbReference>
<feature type="transmembrane region" description="Helical" evidence="5">
    <location>
        <begin position="12"/>
        <end position="30"/>
    </location>
</feature>
<dbReference type="AlphaFoldDB" id="A0A7D5GEN7"/>
<feature type="transmembrane region" description="Helical" evidence="5">
    <location>
        <begin position="250"/>
        <end position="276"/>
    </location>
</feature>
<dbReference type="InterPro" id="IPR000515">
    <property type="entry name" value="MetI-like"/>
</dbReference>
<dbReference type="EMBL" id="CP058531">
    <property type="protein sequence ID" value="QLG29945.1"/>
    <property type="molecule type" value="Genomic_DNA"/>
</dbReference>
<protein>
    <submittedName>
        <fullName evidence="7">ABC transporter permease</fullName>
    </submittedName>
</protein>
<dbReference type="KEGG" id="halg:HUG10_20305"/>
<feature type="transmembrane region" description="Helical" evidence="5">
    <location>
        <begin position="296"/>
        <end position="315"/>
    </location>
</feature>
<feature type="transmembrane region" description="Helical" evidence="5">
    <location>
        <begin position="188"/>
        <end position="208"/>
    </location>
</feature>
<gene>
    <name evidence="7" type="ORF">HUG10_20305</name>
</gene>
<dbReference type="PANTHER" id="PTHR43376">
    <property type="entry name" value="OLIGOPEPTIDE TRANSPORT SYSTEM PERMEASE PROTEIN"/>
    <property type="match status" value="1"/>
</dbReference>
<dbReference type="OrthoDB" id="44105at2157"/>
<reference evidence="7 8" key="1">
    <citation type="submission" date="2020-07" db="EMBL/GenBank/DDBJ databases">
        <title>Gai3-2, isolated from salt lake.</title>
        <authorList>
            <person name="Cui H."/>
            <person name="Shi X."/>
        </authorList>
    </citation>
    <scope>NUCLEOTIDE SEQUENCE [LARGE SCALE GENOMIC DNA]</scope>
    <source>
        <strain evidence="7 8">Gai3-2</strain>
        <plasmid evidence="7 8">unnamed2</plasmid>
    </source>
</reference>
<dbReference type="GO" id="GO:0005886">
    <property type="term" value="C:plasma membrane"/>
    <property type="evidence" value="ECO:0007669"/>
    <property type="project" value="UniProtKB-SubCell"/>
</dbReference>
<dbReference type="SUPFAM" id="SSF161098">
    <property type="entry name" value="MetI-like"/>
    <property type="match status" value="1"/>
</dbReference>
<dbReference type="PANTHER" id="PTHR43376:SF1">
    <property type="entry name" value="OLIGOPEPTIDE TRANSPORT SYSTEM PERMEASE PROTEIN"/>
    <property type="match status" value="1"/>
</dbReference>
<organism evidence="7 8">
    <name type="scientific">Halorarum halophilum</name>
    <dbReference type="NCBI Taxonomy" id="2743090"/>
    <lineage>
        <taxon>Archaea</taxon>
        <taxon>Methanobacteriati</taxon>
        <taxon>Methanobacteriota</taxon>
        <taxon>Stenosarchaea group</taxon>
        <taxon>Halobacteria</taxon>
        <taxon>Halobacteriales</taxon>
        <taxon>Haloferacaceae</taxon>
        <taxon>Halorarum</taxon>
    </lineage>
</organism>
<evidence type="ECO:0000259" key="6">
    <source>
        <dbReference type="PROSITE" id="PS50928"/>
    </source>
</evidence>
<evidence type="ECO:0000256" key="2">
    <source>
        <dbReference type="ARBA" id="ARBA00022692"/>
    </source>
</evidence>
<keyword evidence="3 5" id="KW-1133">Transmembrane helix</keyword>
<feature type="domain" description="ABC transmembrane type-1" evidence="6">
    <location>
        <begin position="103"/>
        <end position="315"/>
    </location>
</feature>
<dbReference type="GO" id="GO:0055085">
    <property type="term" value="P:transmembrane transport"/>
    <property type="evidence" value="ECO:0007669"/>
    <property type="project" value="InterPro"/>
</dbReference>
<keyword evidence="2 5" id="KW-0812">Transmembrane</keyword>
<dbReference type="InterPro" id="IPR035906">
    <property type="entry name" value="MetI-like_sf"/>
</dbReference>
<keyword evidence="8" id="KW-1185">Reference proteome</keyword>
<evidence type="ECO:0000256" key="5">
    <source>
        <dbReference type="RuleBase" id="RU363032"/>
    </source>
</evidence>
<dbReference type="Proteomes" id="UP000509750">
    <property type="component" value="Plasmid unnamed2"/>
</dbReference>
<evidence type="ECO:0000313" key="7">
    <source>
        <dbReference type="EMBL" id="QLG29945.1"/>
    </source>
</evidence>
<feature type="transmembrane region" description="Helical" evidence="5">
    <location>
        <begin position="150"/>
        <end position="168"/>
    </location>
</feature>
<evidence type="ECO:0000313" key="8">
    <source>
        <dbReference type="Proteomes" id="UP000509750"/>
    </source>
</evidence>
<feature type="transmembrane region" description="Helical" evidence="5">
    <location>
        <begin position="103"/>
        <end position="130"/>
    </location>
</feature>
<comment type="similarity">
    <text evidence="5">Belongs to the binding-protein-dependent transport system permease family.</text>
</comment>
<proteinExistence type="inferred from homology"/>
<dbReference type="Gene3D" id="1.10.3720.10">
    <property type="entry name" value="MetI-like"/>
    <property type="match status" value="1"/>
</dbReference>
<name>A0A7D5GEN7_9EURY</name>
<keyword evidence="7" id="KW-0614">Plasmid</keyword>
<geneLocation type="plasmid" evidence="7 8">
    <name>unnamed2</name>
</geneLocation>
<keyword evidence="4 5" id="KW-0472">Membrane</keyword>
<sequence>MNYYLKRFVRSGLTAYIVITLTFVLTRLMPGGPADFVRAKVRRSNPAAGPEEINRMVEQYISIRPDEPIWVQYIDYFISLLSFDLGTSFFYNRSVSAIYAEALPWTLFIMGVALIISLAISIALGAFLAYHEGTKIDYFLSTFSVTMNSIPYYIMGVFLLVIFAYTYGLFPSGNRTSMGIEAGFTLEYFIDVLWHAALPILSVVLTAFGGRALRMRGNAIRVLGEDYLQVARLRGLKSGRIRTQYVARNAVLPIYTSIMIQIGFMLGGSIILEQIFRYPGVGYFFFRSISSRDYPLMMGGFLIITFAVIIAVTIADMTYGLIDPRASTGGDSHEAY</sequence>
<dbReference type="Pfam" id="PF00528">
    <property type="entry name" value="BPD_transp_1"/>
    <property type="match status" value="1"/>
</dbReference>
<accession>A0A7D5GEN7</accession>
<keyword evidence="5" id="KW-0813">Transport</keyword>